<keyword evidence="3" id="KW-0067">ATP-binding</keyword>
<keyword evidence="3" id="KW-0547">Nucleotide-binding</keyword>
<feature type="domain" description="Histidine kinase/HSP90-like ATPase" evidence="2">
    <location>
        <begin position="53"/>
        <end position="137"/>
    </location>
</feature>
<evidence type="ECO:0000313" key="3">
    <source>
        <dbReference type="EMBL" id="GGY62310.1"/>
    </source>
</evidence>
<organism evidence="3 4">
    <name type="scientific">Streptomyces xanthochromogenes</name>
    <dbReference type="NCBI Taxonomy" id="67384"/>
    <lineage>
        <taxon>Bacteria</taxon>
        <taxon>Bacillati</taxon>
        <taxon>Actinomycetota</taxon>
        <taxon>Actinomycetes</taxon>
        <taxon>Kitasatosporales</taxon>
        <taxon>Streptomycetaceae</taxon>
        <taxon>Streptomyces</taxon>
    </lineage>
</organism>
<keyword evidence="1" id="KW-0418">Kinase</keyword>
<dbReference type="SUPFAM" id="SSF55874">
    <property type="entry name" value="ATPase domain of HSP90 chaperone/DNA topoisomerase II/histidine kinase"/>
    <property type="match status" value="1"/>
</dbReference>
<dbReference type="PANTHER" id="PTHR35526">
    <property type="entry name" value="ANTI-SIGMA-F FACTOR RSBW-RELATED"/>
    <property type="match status" value="1"/>
</dbReference>
<keyword evidence="1" id="KW-0723">Serine/threonine-protein kinase</keyword>
<reference evidence="4" key="1">
    <citation type="journal article" date="2019" name="Int. J. Syst. Evol. Microbiol.">
        <title>The Global Catalogue of Microorganisms (GCM) 10K type strain sequencing project: providing services to taxonomists for standard genome sequencing and annotation.</title>
        <authorList>
            <consortium name="The Broad Institute Genomics Platform"/>
            <consortium name="The Broad Institute Genome Sequencing Center for Infectious Disease"/>
            <person name="Wu L."/>
            <person name="Ma J."/>
        </authorList>
    </citation>
    <scope>NUCLEOTIDE SEQUENCE [LARGE SCALE GENOMIC DNA]</scope>
    <source>
        <strain evidence="4">JCM 4594</strain>
    </source>
</reference>
<keyword evidence="4" id="KW-1185">Reference proteome</keyword>
<dbReference type="GO" id="GO:0005524">
    <property type="term" value="F:ATP binding"/>
    <property type="evidence" value="ECO:0007669"/>
    <property type="project" value="UniProtKB-KW"/>
</dbReference>
<dbReference type="InterPro" id="IPR036890">
    <property type="entry name" value="HATPase_C_sf"/>
</dbReference>
<dbReference type="InterPro" id="IPR050267">
    <property type="entry name" value="Anti-sigma-factor_SerPK"/>
</dbReference>
<comment type="caution">
    <text evidence="3">The sequence shown here is derived from an EMBL/GenBank/DDBJ whole genome shotgun (WGS) entry which is preliminary data.</text>
</comment>
<dbReference type="InterPro" id="IPR003594">
    <property type="entry name" value="HATPase_dom"/>
</dbReference>
<dbReference type="Proteomes" id="UP000600946">
    <property type="component" value="Unassembled WGS sequence"/>
</dbReference>
<dbReference type="CDD" id="cd16936">
    <property type="entry name" value="HATPase_RsbW-like"/>
    <property type="match status" value="1"/>
</dbReference>
<proteinExistence type="predicted"/>
<dbReference type="PANTHER" id="PTHR35526:SF3">
    <property type="entry name" value="ANTI-SIGMA-F FACTOR RSBW"/>
    <property type="match status" value="1"/>
</dbReference>
<gene>
    <name evidence="3" type="ORF">GCM10010326_66470</name>
</gene>
<evidence type="ECO:0000256" key="1">
    <source>
        <dbReference type="ARBA" id="ARBA00022527"/>
    </source>
</evidence>
<dbReference type="Gene3D" id="3.30.565.10">
    <property type="entry name" value="Histidine kinase-like ATPase, C-terminal domain"/>
    <property type="match status" value="1"/>
</dbReference>
<evidence type="ECO:0000259" key="2">
    <source>
        <dbReference type="Pfam" id="PF13581"/>
    </source>
</evidence>
<dbReference type="EMBL" id="BMUU01000015">
    <property type="protein sequence ID" value="GGY62310.1"/>
    <property type="molecule type" value="Genomic_DNA"/>
</dbReference>
<name>A0ABQ3AQM0_9ACTN</name>
<sequence>MEGSRIMSVDESPLPDDVASSPFPYTCAQARAEAGAAVMPLCESLPHHQARRLYEDALLVASELVANALRHGGGITRFSACVHDDALVIHVSDRSRAEPRRLPRDPAVPGGFGWLMVENLARTVDVEVSSDGKTIKAVLDGVSYS</sequence>
<dbReference type="Pfam" id="PF13581">
    <property type="entry name" value="HATPase_c_2"/>
    <property type="match status" value="1"/>
</dbReference>
<protein>
    <submittedName>
        <fullName evidence="3">ATP-binding protein</fullName>
    </submittedName>
</protein>
<evidence type="ECO:0000313" key="4">
    <source>
        <dbReference type="Proteomes" id="UP000600946"/>
    </source>
</evidence>
<keyword evidence="1" id="KW-0808">Transferase</keyword>
<accession>A0ABQ3AQM0</accession>